<feature type="transmembrane region" description="Helical" evidence="1">
    <location>
        <begin position="7"/>
        <end position="29"/>
    </location>
</feature>
<dbReference type="EMBL" id="CP020925">
    <property type="protein sequence ID" value="ATP21044.1"/>
    <property type="molecule type" value="Genomic_DNA"/>
</dbReference>
<proteinExistence type="predicted"/>
<protein>
    <submittedName>
        <fullName evidence="3">Uncharacterized protein</fullName>
    </submittedName>
</protein>
<reference evidence="3 5" key="2">
    <citation type="submission" date="2018-10" db="EMBL/GenBank/DDBJ databases">
        <title>Characterization and genome analysis of a novel bacterium Sphingobium yanoikuyae SJTF8 capable of degrading PAHs.</title>
        <authorList>
            <person name="Yin C."/>
            <person name="Xiong W."/>
            <person name="Liang R."/>
        </authorList>
    </citation>
    <scope>NUCLEOTIDE SEQUENCE [LARGE SCALE GENOMIC DNA]</scope>
    <source>
        <strain evidence="3 5">SJTF8</strain>
    </source>
</reference>
<dbReference type="Proteomes" id="UP000037029">
    <property type="component" value="Chromosome"/>
</dbReference>
<keyword evidence="1" id="KW-1133">Transmembrane helix</keyword>
<evidence type="ECO:0000256" key="1">
    <source>
        <dbReference type="SAM" id="Phobius"/>
    </source>
</evidence>
<dbReference type="EMBL" id="CP033230">
    <property type="protein sequence ID" value="AYO80226.1"/>
    <property type="molecule type" value="Genomic_DNA"/>
</dbReference>
<dbReference type="AlphaFoldDB" id="A0A085K2K9"/>
<gene>
    <name evidence="2" type="ORF">BV87_23410</name>
    <name evidence="3" type="ORF">EBF16_27195</name>
</gene>
<reference evidence="2 4" key="1">
    <citation type="submission" date="2017-04" db="EMBL/GenBank/DDBJ databases">
        <title>Characterization, genome and methylation analysis of a phthalic acid esters degrading strain Sphingobium yanoikuyae SHJ.</title>
        <authorList>
            <person name="Feng L."/>
        </authorList>
    </citation>
    <scope>NUCLEOTIDE SEQUENCE [LARGE SCALE GENOMIC DNA]</scope>
    <source>
        <strain evidence="2 4">SHJ</strain>
    </source>
</reference>
<keyword evidence="1" id="KW-0472">Membrane</keyword>
<dbReference type="Proteomes" id="UP000280708">
    <property type="component" value="Chromosome"/>
</dbReference>
<organism evidence="3 5">
    <name type="scientific">Sphingobium yanoikuyae</name>
    <name type="common">Sphingomonas yanoikuyae</name>
    <dbReference type="NCBI Taxonomy" id="13690"/>
    <lineage>
        <taxon>Bacteria</taxon>
        <taxon>Pseudomonadati</taxon>
        <taxon>Pseudomonadota</taxon>
        <taxon>Alphaproteobacteria</taxon>
        <taxon>Sphingomonadales</taxon>
        <taxon>Sphingomonadaceae</taxon>
        <taxon>Sphingobium</taxon>
    </lineage>
</organism>
<keyword evidence="1" id="KW-0812">Transmembrane</keyword>
<evidence type="ECO:0000313" key="2">
    <source>
        <dbReference type="EMBL" id="ATP21044.1"/>
    </source>
</evidence>
<dbReference type="RefSeq" id="WP_037510718.1">
    <property type="nucleotide sequence ID" value="NZ_CP020925.1"/>
</dbReference>
<name>A0A085K2K9_SPHYA</name>
<sequence length="154" mass="16620">MRIGRFDAIFVGTGILICVALAVVGVWVVSGVLHAPPNDPPAAKRMNFTIRPGETQRVAVYVAGEGTVRFVSDSLGAKVRYRLRLEDGHQGSILADTIASGAQRGELRPQHGSLYEWSWNNLSPGPVHVGFFAEGNFDILNRTGARQPESLVAP</sequence>
<evidence type="ECO:0000313" key="4">
    <source>
        <dbReference type="Proteomes" id="UP000037029"/>
    </source>
</evidence>
<evidence type="ECO:0000313" key="3">
    <source>
        <dbReference type="EMBL" id="AYO80226.1"/>
    </source>
</evidence>
<evidence type="ECO:0000313" key="5">
    <source>
        <dbReference type="Proteomes" id="UP000280708"/>
    </source>
</evidence>
<accession>A0A085K2K9</accession>